<dbReference type="Pfam" id="PF01899">
    <property type="entry name" value="MNHE"/>
    <property type="match status" value="1"/>
</dbReference>
<dbReference type="PIRSF" id="PIRSF019239">
    <property type="entry name" value="MrpE"/>
    <property type="match status" value="1"/>
</dbReference>
<keyword evidence="4 6" id="KW-1133">Transmembrane helix</keyword>
<organism evidence="7 8">
    <name type="scientific">Methanoplanus limicola DSM 2279</name>
    <dbReference type="NCBI Taxonomy" id="937775"/>
    <lineage>
        <taxon>Archaea</taxon>
        <taxon>Methanobacteriati</taxon>
        <taxon>Methanobacteriota</taxon>
        <taxon>Stenosarchaea group</taxon>
        <taxon>Methanomicrobia</taxon>
        <taxon>Methanomicrobiales</taxon>
        <taxon>Methanomicrobiaceae</taxon>
        <taxon>Methanoplanus</taxon>
    </lineage>
</organism>
<sequence length="176" mass="19478">MRPILITALFAFLLYLFLTAGSGNDVPGIWSYGEIVAGIIVAGLTGLISGRFFCGSKNYRMANPARWILLIAYIIPFFTEMTRANLDVAARVITGNIRPGIVRISPGLKSDLGITILANSITLTPGTLTVDTDEESGDLFIHMINVPTGVEDRKITDDKYLFSYFNLKEWVRRITE</sequence>
<dbReference type="GO" id="GO:0005886">
    <property type="term" value="C:plasma membrane"/>
    <property type="evidence" value="ECO:0007669"/>
    <property type="project" value="UniProtKB-SubCell"/>
</dbReference>
<dbReference type="HOGENOM" id="CLU_086615_2_2_2"/>
<evidence type="ECO:0000313" key="7">
    <source>
        <dbReference type="EMBL" id="EHQ35666.1"/>
    </source>
</evidence>
<keyword evidence="8" id="KW-1185">Reference proteome</keyword>
<evidence type="ECO:0000256" key="5">
    <source>
        <dbReference type="ARBA" id="ARBA00023136"/>
    </source>
</evidence>
<reference evidence="7 8" key="1">
    <citation type="submission" date="2011-10" db="EMBL/GenBank/DDBJ databases">
        <title>The Improved High-Quality Draft genome of Methanoplanus limicola DSM 2279.</title>
        <authorList>
            <consortium name="US DOE Joint Genome Institute (JGI-PGF)"/>
            <person name="Lucas S."/>
            <person name="Copeland A."/>
            <person name="Lapidus A."/>
            <person name="Glavina del Rio T."/>
            <person name="Dalin E."/>
            <person name="Tice H."/>
            <person name="Bruce D."/>
            <person name="Goodwin L."/>
            <person name="Pitluck S."/>
            <person name="Peters L."/>
            <person name="Mikhailova N."/>
            <person name="Lu M."/>
            <person name="Kyrpides N."/>
            <person name="Mavromatis K."/>
            <person name="Ivanova N."/>
            <person name="Markowitz V."/>
            <person name="Cheng J.-F."/>
            <person name="Hugenholtz P."/>
            <person name="Woyke T."/>
            <person name="Wu D."/>
            <person name="Wirth R."/>
            <person name="Brambilla E.-M."/>
            <person name="Klenk H.-P."/>
            <person name="Eisen J.A."/>
        </authorList>
    </citation>
    <scope>NUCLEOTIDE SEQUENCE [LARGE SCALE GENOMIC DNA]</scope>
    <source>
        <strain evidence="7 8">DSM 2279</strain>
    </source>
</reference>
<dbReference type="AlphaFoldDB" id="H1Z3R7"/>
<dbReference type="PATRIC" id="fig|937775.9.peg.1769"/>
<evidence type="ECO:0000256" key="6">
    <source>
        <dbReference type="SAM" id="Phobius"/>
    </source>
</evidence>
<name>H1Z3R7_9EURY</name>
<dbReference type="PANTHER" id="PTHR34584">
    <property type="entry name" value="NA(+)/H(+) ANTIPORTER SUBUNIT E1"/>
    <property type="match status" value="1"/>
</dbReference>
<evidence type="ECO:0000256" key="1">
    <source>
        <dbReference type="ARBA" id="ARBA00004651"/>
    </source>
</evidence>
<keyword evidence="3 6" id="KW-0812">Transmembrane</keyword>
<dbReference type="PANTHER" id="PTHR34584:SF1">
    <property type="entry name" value="NA(+)_H(+) ANTIPORTER SUBUNIT E1"/>
    <property type="match status" value="1"/>
</dbReference>
<evidence type="ECO:0000256" key="4">
    <source>
        <dbReference type="ARBA" id="ARBA00022989"/>
    </source>
</evidence>
<dbReference type="EMBL" id="CM001436">
    <property type="protein sequence ID" value="EHQ35666.1"/>
    <property type="molecule type" value="Genomic_DNA"/>
</dbReference>
<keyword evidence="5 6" id="KW-0472">Membrane</keyword>
<keyword evidence="2" id="KW-1003">Cell membrane</keyword>
<gene>
    <name evidence="7" type="ORF">Metlim_1565</name>
</gene>
<evidence type="ECO:0000313" key="8">
    <source>
        <dbReference type="Proteomes" id="UP000005741"/>
    </source>
</evidence>
<dbReference type="Proteomes" id="UP000005741">
    <property type="component" value="Chromosome"/>
</dbReference>
<dbReference type="STRING" id="937775.Metlim_1565"/>
<dbReference type="InParanoid" id="H1Z3R7"/>
<dbReference type="InterPro" id="IPR002758">
    <property type="entry name" value="Cation_antiport_E"/>
</dbReference>
<dbReference type="RefSeq" id="WP_004077421.1">
    <property type="nucleotide sequence ID" value="NZ_CM001436.1"/>
</dbReference>
<dbReference type="GO" id="GO:0008324">
    <property type="term" value="F:monoatomic cation transmembrane transporter activity"/>
    <property type="evidence" value="ECO:0007669"/>
    <property type="project" value="InterPro"/>
</dbReference>
<evidence type="ECO:0000256" key="2">
    <source>
        <dbReference type="ARBA" id="ARBA00022475"/>
    </source>
</evidence>
<feature type="transmembrane region" description="Helical" evidence="6">
    <location>
        <begin position="33"/>
        <end position="54"/>
    </location>
</feature>
<accession>H1Z3R7</accession>
<evidence type="ECO:0000256" key="3">
    <source>
        <dbReference type="ARBA" id="ARBA00022692"/>
    </source>
</evidence>
<dbReference type="OrthoDB" id="85180at2157"/>
<comment type="subcellular location">
    <subcellularLocation>
        <location evidence="1">Cell membrane</location>
        <topology evidence="1">Multi-pass membrane protein</topology>
    </subcellularLocation>
</comment>
<protein>
    <submittedName>
        <fullName evidence="7">Membrane bound hydrogenase subunit mbhA</fullName>
    </submittedName>
</protein>
<proteinExistence type="predicted"/>